<dbReference type="Proteomes" id="UP000051952">
    <property type="component" value="Unassembled WGS sequence"/>
</dbReference>
<evidence type="ECO:0000313" key="2">
    <source>
        <dbReference type="Proteomes" id="UP000051952"/>
    </source>
</evidence>
<dbReference type="AlphaFoldDB" id="A0A0S4IL89"/>
<proteinExistence type="predicted"/>
<keyword evidence="2" id="KW-1185">Reference proteome</keyword>
<gene>
    <name evidence="1" type="ORF">BSAL_52545</name>
</gene>
<reference evidence="2" key="1">
    <citation type="submission" date="2015-09" db="EMBL/GenBank/DDBJ databases">
        <authorList>
            <consortium name="Pathogen Informatics"/>
        </authorList>
    </citation>
    <scope>NUCLEOTIDE SEQUENCE [LARGE SCALE GENOMIC DNA]</scope>
    <source>
        <strain evidence="2">Lake Konstanz</strain>
    </source>
</reference>
<dbReference type="EMBL" id="CYKH01000086">
    <property type="protein sequence ID" value="CUE70683.1"/>
    <property type="molecule type" value="Genomic_DNA"/>
</dbReference>
<accession>A0A0S4IL89</accession>
<name>A0A0S4IL89_BODSA</name>
<protein>
    <submittedName>
        <fullName evidence="1">Uncharacterized protein</fullName>
    </submittedName>
</protein>
<sequence length="163" mass="18102">MRKLWWLGINAPQTLPPPPSRNSPLALNSGKMRAPSGCTHMSPVASVINDMLTQRGCVASDVSCIAPMARRVVGACSASGPYMGSAYLVVHADTVPGAFYACRSTQRHQTCVFHAIHNITNRMDAFVKAMFATCLRRRPSWMRLREFRFTLRRQRPSATSPPR</sequence>
<dbReference type="VEuPathDB" id="TriTrypDB:BSAL_52545"/>
<organism evidence="1 2">
    <name type="scientific">Bodo saltans</name>
    <name type="common">Flagellated protozoan</name>
    <dbReference type="NCBI Taxonomy" id="75058"/>
    <lineage>
        <taxon>Eukaryota</taxon>
        <taxon>Discoba</taxon>
        <taxon>Euglenozoa</taxon>
        <taxon>Kinetoplastea</taxon>
        <taxon>Metakinetoplastina</taxon>
        <taxon>Eubodonida</taxon>
        <taxon>Bodonidae</taxon>
        <taxon>Bodo</taxon>
    </lineage>
</organism>
<evidence type="ECO:0000313" key="1">
    <source>
        <dbReference type="EMBL" id="CUE70683.1"/>
    </source>
</evidence>